<evidence type="ECO:0000259" key="14">
    <source>
        <dbReference type="Pfam" id="PF07715"/>
    </source>
</evidence>
<dbReference type="InterPro" id="IPR039426">
    <property type="entry name" value="TonB-dep_rcpt-like"/>
</dbReference>
<dbReference type="GO" id="GO:0009279">
    <property type="term" value="C:cell outer membrane"/>
    <property type="evidence" value="ECO:0007669"/>
    <property type="project" value="UniProtKB-SubCell"/>
</dbReference>
<evidence type="ECO:0000256" key="2">
    <source>
        <dbReference type="ARBA" id="ARBA00022448"/>
    </source>
</evidence>
<protein>
    <recommendedName>
        <fullName evidence="17">TonB-dependent receptor plug domain-containing protein</fullName>
    </recommendedName>
</protein>
<proteinExistence type="inferred from homology"/>
<keyword evidence="6 11" id="KW-0798">TonB box</keyword>
<dbReference type="RefSeq" id="WP_082326566.1">
    <property type="nucleotide sequence ID" value="NZ_LGIA01000195.1"/>
</dbReference>
<dbReference type="GO" id="GO:0015344">
    <property type="term" value="F:siderophore uptake transmembrane transporter activity"/>
    <property type="evidence" value="ECO:0007669"/>
    <property type="project" value="TreeGrafter"/>
</dbReference>
<dbReference type="PANTHER" id="PTHR30069">
    <property type="entry name" value="TONB-DEPENDENT OUTER MEMBRANE RECEPTOR"/>
    <property type="match status" value="1"/>
</dbReference>
<dbReference type="AlphaFoldDB" id="A0A0L8V4Y1"/>
<accession>A0A0L8V4Y1</accession>
<evidence type="ECO:0000256" key="9">
    <source>
        <dbReference type="ARBA" id="ARBA00023237"/>
    </source>
</evidence>
<dbReference type="PROSITE" id="PS52016">
    <property type="entry name" value="TONB_DEPENDENT_REC_3"/>
    <property type="match status" value="1"/>
</dbReference>
<evidence type="ECO:0000256" key="8">
    <source>
        <dbReference type="ARBA" id="ARBA00023170"/>
    </source>
</evidence>
<gene>
    <name evidence="15" type="ORF">NC99_39730</name>
</gene>
<evidence type="ECO:0000313" key="16">
    <source>
        <dbReference type="Proteomes" id="UP000036958"/>
    </source>
</evidence>
<evidence type="ECO:0000259" key="13">
    <source>
        <dbReference type="Pfam" id="PF00593"/>
    </source>
</evidence>
<keyword evidence="9 10" id="KW-0998">Cell outer membrane</keyword>
<evidence type="ECO:0000313" key="15">
    <source>
        <dbReference type="EMBL" id="KOH43242.1"/>
    </source>
</evidence>
<dbReference type="SUPFAM" id="SSF56935">
    <property type="entry name" value="Porins"/>
    <property type="match status" value="1"/>
</dbReference>
<evidence type="ECO:0000256" key="6">
    <source>
        <dbReference type="ARBA" id="ARBA00023077"/>
    </source>
</evidence>
<keyword evidence="4 10" id="KW-0812">Transmembrane</keyword>
<comment type="caution">
    <text evidence="15">The sequence shown here is derived from an EMBL/GenBank/DDBJ whole genome shotgun (WGS) entry which is preliminary data.</text>
</comment>
<keyword evidence="16" id="KW-1185">Reference proteome</keyword>
<keyword evidence="3 10" id="KW-1134">Transmembrane beta strand</keyword>
<evidence type="ECO:0008006" key="17">
    <source>
        <dbReference type="Google" id="ProtNLM"/>
    </source>
</evidence>
<feature type="domain" description="TonB-dependent receptor-like beta-barrel" evidence="13">
    <location>
        <begin position="273"/>
        <end position="611"/>
    </location>
</feature>
<reference evidence="16" key="1">
    <citation type="submission" date="2015-07" db="EMBL/GenBank/DDBJ databases">
        <title>Genome sequencing of Sunxiuqinia dokdonensis strain SK.</title>
        <authorList>
            <person name="Ahn S."/>
            <person name="Kim B.-C."/>
        </authorList>
    </citation>
    <scope>NUCLEOTIDE SEQUENCE [LARGE SCALE GENOMIC DNA]</scope>
    <source>
        <strain evidence="16">SK</strain>
    </source>
</reference>
<comment type="similarity">
    <text evidence="10 11">Belongs to the TonB-dependent receptor family.</text>
</comment>
<evidence type="ECO:0000256" key="7">
    <source>
        <dbReference type="ARBA" id="ARBA00023136"/>
    </source>
</evidence>
<dbReference type="InterPro" id="IPR036942">
    <property type="entry name" value="Beta-barrel_TonB_sf"/>
</dbReference>
<keyword evidence="2 10" id="KW-0813">Transport</keyword>
<organism evidence="15 16">
    <name type="scientific">Sunxiuqinia dokdonensis</name>
    <dbReference type="NCBI Taxonomy" id="1409788"/>
    <lineage>
        <taxon>Bacteria</taxon>
        <taxon>Pseudomonadati</taxon>
        <taxon>Bacteroidota</taxon>
        <taxon>Bacteroidia</taxon>
        <taxon>Marinilabiliales</taxon>
        <taxon>Prolixibacteraceae</taxon>
        <taxon>Sunxiuqinia</taxon>
    </lineage>
</organism>
<dbReference type="Gene3D" id="2.170.130.10">
    <property type="entry name" value="TonB-dependent receptor, plug domain"/>
    <property type="match status" value="1"/>
</dbReference>
<name>A0A0L8V4Y1_9BACT</name>
<evidence type="ECO:0000256" key="12">
    <source>
        <dbReference type="SAM" id="SignalP"/>
    </source>
</evidence>
<feature type="signal peptide" evidence="12">
    <location>
        <begin position="1"/>
        <end position="19"/>
    </location>
</feature>
<dbReference type="Gene3D" id="2.40.170.20">
    <property type="entry name" value="TonB-dependent receptor, beta-barrel domain"/>
    <property type="match status" value="1"/>
</dbReference>
<evidence type="ECO:0000256" key="5">
    <source>
        <dbReference type="ARBA" id="ARBA00022729"/>
    </source>
</evidence>
<dbReference type="STRING" id="1409788.NC99_39730"/>
<feature type="chain" id="PRO_5005591370" description="TonB-dependent receptor plug domain-containing protein" evidence="12">
    <location>
        <begin position="20"/>
        <end position="640"/>
    </location>
</feature>
<dbReference type="PATRIC" id="fig|1409788.3.peg.4058"/>
<dbReference type="PANTHER" id="PTHR30069:SF29">
    <property type="entry name" value="HEMOGLOBIN AND HEMOGLOBIN-HAPTOGLOBIN-BINDING PROTEIN 1-RELATED"/>
    <property type="match status" value="1"/>
</dbReference>
<sequence length="640" mass="72784">MRRFILSGLLVLLFGGLDAQQPSVADTILLHEVTSYAPYKKYQAGAKMESISAEQMQFAQAGGLDNLLMRFTPIYVKSNAGGLSTIRLRGTSPNHTSVNFGGINVNSLTLGHSNMASVPSYLFDGLDLQYGSSSAVNGSGSIGGAIYLGLQNNWTDGLKLKTTITQGSFGEQLYGAKIFAGNGKFESVTRLFYFSKRNDFPFENPYTGDVENRDPVKDRQKGAAVENRGLIQELNYRFHPDEFITSAIWLEQDWHEVQPNMPTNLNLKTLEELDNQHVRIWSEYQNNKRSLNYRAGVGYVHDVQVYDSITEQRIGTDRLISELELKQDFNPGLGYKAGVKYRYIVPDVYAYSEEVIDSEQHLDAYFSAFFTAWQRLKLTLNLRQSFVTNFSVPFTPSLGAEYRLFTNETSILKLSSAIAKSFRVPTFNDRYWGTQGNPNLKAEDGMSYEAGLSYIYCDAGFQSELKLNAFYMDVKNWIEWRNFGVWQARNLMEVVSKGIELQSNTDWQLGATDLNFKLNYNFNPVEAVENISETGITHRQLIYVPKHMGNAFLMATRKQWQIYIDGTYTGSRFSDDFGHELDSYFLTNCGLLRSINYNSQQFKLSFSVQNLFDVDYQNQRYYAMPGRSFRISISSNLNIL</sequence>
<evidence type="ECO:0000256" key="4">
    <source>
        <dbReference type="ARBA" id="ARBA00022692"/>
    </source>
</evidence>
<dbReference type="InterPro" id="IPR012910">
    <property type="entry name" value="Plug_dom"/>
</dbReference>
<dbReference type="Proteomes" id="UP000036958">
    <property type="component" value="Unassembled WGS sequence"/>
</dbReference>
<dbReference type="EMBL" id="LGIA01000195">
    <property type="protein sequence ID" value="KOH43242.1"/>
    <property type="molecule type" value="Genomic_DNA"/>
</dbReference>
<dbReference type="InterPro" id="IPR000531">
    <property type="entry name" value="Beta-barrel_TonB"/>
</dbReference>
<dbReference type="GO" id="GO:0044718">
    <property type="term" value="P:siderophore transmembrane transport"/>
    <property type="evidence" value="ECO:0007669"/>
    <property type="project" value="TreeGrafter"/>
</dbReference>
<keyword evidence="8" id="KW-0675">Receptor</keyword>
<comment type="subcellular location">
    <subcellularLocation>
        <location evidence="1 10">Cell outer membrane</location>
        <topology evidence="1 10">Multi-pass membrane protein</topology>
    </subcellularLocation>
</comment>
<dbReference type="Pfam" id="PF00593">
    <property type="entry name" value="TonB_dep_Rec_b-barrel"/>
    <property type="match status" value="1"/>
</dbReference>
<keyword evidence="5 12" id="KW-0732">Signal</keyword>
<feature type="domain" description="TonB-dependent receptor plug" evidence="14">
    <location>
        <begin position="42"/>
        <end position="145"/>
    </location>
</feature>
<evidence type="ECO:0000256" key="10">
    <source>
        <dbReference type="PROSITE-ProRule" id="PRU01360"/>
    </source>
</evidence>
<dbReference type="OrthoDB" id="9762903at2"/>
<dbReference type="InterPro" id="IPR037066">
    <property type="entry name" value="Plug_dom_sf"/>
</dbReference>
<evidence type="ECO:0000256" key="3">
    <source>
        <dbReference type="ARBA" id="ARBA00022452"/>
    </source>
</evidence>
<evidence type="ECO:0000256" key="11">
    <source>
        <dbReference type="RuleBase" id="RU003357"/>
    </source>
</evidence>
<dbReference type="Pfam" id="PF07715">
    <property type="entry name" value="Plug"/>
    <property type="match status" value="1"/>
</dbReference>
<keyword evidence="7 10" id="KW-0472">Membrane</keyword>
<evidence type="ECO:0000256" key="1">
    <source>
        <dbReference type="ARBA" id="ARBA00004571"/>
    </source>
</evidence>